<dbReference type="PANTHER" id="PTHR43507">
    <property type="entry name" value="NADH-UBIQUINONE OXIDOREDUCTASE CHAIN 4"/>
    <property type="match status" value="1"/>
</dbReference>
<evidence type="ECO:0008006" key="3">
    <source>
        <dbReference type="Google" id="ProtNLM"/>
    </source>
</evidence>
<keyword evidence="1" id="KW-0472">Membrane</keyword>
<keyword evidence="1" id="KW-1133">Transmembrane helix</keyword>
<name>A0A6N2CDS7_SOLCI</name>
<dbReference type="PANTHER" id="PTHR43507:SF21">
    <property type="entry name" value="NAD(P)H-QUINONE OXIDOREDUCTASE CHAIN 4, CHLOROPLASTIC"/>
    <property type="match status" value="1"/>
</dbReference>
<dbReference type="GO" id="GO:0008137">
    <property type="term" value="F:NADH dehydrogenase (ubiquinone) activity"/>
    <property type="evidence" value="ECO:0007669"/>
    <property type="project" value="InterPro"/>
</dbReference>
<feature type="transmembrane region" description="Helical" evidence="1">
    <location>
        <begin position="12"/>
        <end position="33"/>
    </location>
</feature>
<sequence length="121" mass="13644">MGGIAIPMTKMFVMFSSFSMASLSLPGISFFFAESIVFFGRITSQKYLLMSKLLITFIREIGIILTPIYSLSMPRQMFYGYNLFNALKDSILYSGVRQFFLLISIFLPIIGIGTYPGFVLS</sequence>
<evidence type="ECO:0000313" key="2">
    <source>
        <dbReference type="EMBL" id="TMX03741.1"/>
    </source>
</evidence>
<reference evidence="2" key="1">
    <citation type="submission" date="2019-05" db="EMBL/GenBank/DDBJ databases">
        <title>The de novo reference genome and transcriptome assemblies of the wild tomato species Solanum chilense.</title>
        <authorList>
            <person name="Stam R."/>
            <person name="Nosenko T."/>
            <person name="Hoerger A.C."/>
            <person name="Stephan W."/>
            <person name="Seidel M.A."/>
            <person name="Kuhn J.M.M."/>
            <person name="Haberer G."/>
            <person name="Tellier A."/>
        </authorList>
    </citation>
    <scope>NUCLEOTIDE SEQUENCE</scope>
    <source>
        <tissue evidence="2">Mature leaves</tissue>
    </source>
</reference>
<keyword evidence="1" id="KW-0812">Transmembrane</keyword>
<organism evidence="2">
    <name type="scientific">Solanum chilense</name>
    <name type="common">Tomato</name>
    <name type="synonym">Lycopersicon chilense</name>
    <dbReference type="NCBI Taxonomy" id="4083"/>
    <lineage>
        <taxon>Eukaryota</taxon>
        <taxon>Viridiplantae</taxon>
        <taxon>Streptophyta</taxon>
        <taxon>Embryophyta</taxon>
        <taxon>Tracheophyta</taxon>
        <taxon>Spermatophyta</taxon>
        <taxon>Magnoliopsida</taxon>
        <taxon>eudicotyledons</taxon>
        <taxon>Gunneridae</taxon>
        <taxon>Pentapetalae</taxon>
        <taxon>asterids</taxon>
        <taxon>lamiids</taxon>
        <taxon>Solanales</taxon>
        <taxon>Solanaceae</taxon>
        <taxon>Solanoideae</taxon>
        <taxon>Solaneae</taxon>
        <taxon>Solanum</taxon>
        <taxon>Solanum subgen. Lycopersicon</taxon>
    </lineage>
</organism>
<dbReference type="GO" id="GO:0003954">
    <property type="term" value="F:NADH dehydrogenase activity"/>
    <property type="evidence" value="ECO:0007669"/>
    <property type="project" value="TreeGrafter"/>
</dbReference>
<comment type="caution">
    <text evidence="2">The sequence shown here is derived from an EMBL/GenBank/DDBJ whole genome shotgun (WGS) entry which is preliminary data.</text>
</comment>
<dbReference type="GO" id="GO:0015990">
    <property type="term" value="P:electron transport coupled proton transport"/>
    <property type="evidence" value="ECO:0007669"/>
    <property type="project" value="TreeGrafter"/>
</dbReference>
<dbReference type="GO" id="GO:0009507">
    <property type="term" value="C:chloroplast"/>
    <property type="evidence" value="ECO:0007669"/>
    <property type="project" value="TreeGrafter"/>
</dbReference>
<evidence type="ECO:0000256" key="1">
    <source>
        <dbReference type="SAM" id="Phobius"/>
    </source>
</evidence>
<protein>
    <recommendedName>
        <fullName evidence="3">NADH:quinone oxidoreductase/Mrp antiporter membrane subunit domain-containing protein</fullName>
    </recommendedName>
</protein>
<feature type="transmembrane region" description="Helical" evidence="1">
    <location>
        <begin position="99"/>
        <end position="118"/>
    </location>
</feature>
<accession>A0A6N2CDS7</accession>
<dbReference type="EMBL" id="RXGB01000377">
    <property type="protein sequence ID" value="TMX03741.1"/>
    <property type="molecule type" value="Genomic_DNA"/>
</dbReference>
<gene>
    <name evidence="2" type="ORF">EJD97_014543</name>
</gene>
<dbReference type="GO" id="GO:0048039">
    <property type="term" value="F:ubiquinone binding"/>
    <property type="evidence" value="ECO:0007669"/>
    <property type="project" value="TreeGrafter"/>
</dbReference>
<dbReference type="AlphaFoldDB" id="A0A6N2CDS7"/>
<dbReference type="GO" id="GO:0042773">
    <property type="term" value="P:ATP synthesis coupled electron transport"/>
    <property type="evidence" value="ECO:0007669"/>
    <property type="project" value="InterPro"/>
</dbReference>
<feature type="transmembrane region" description="Helical" evidence="1">
    <location>
        <begin position="53"/>
        <end position="71"/>
    </location>
</feature>
<proteinExistence type="predicted"/>
<dbReference type="InterPro" id="IPR003918">
    <property type="entry name" value="NADH_UbQ_OxRdtase"/>
</dbReference>